<accession>A0AA38WW84</accession>
<dbReference type="InterPro" id="IPR036264">
    <property type="entry name" value="Bact_exopeptidase_dim_dom"/>
</dbReference>
<protein>
    <recommendedName>
        <fullName evidence="5">Peptidase M20 dimerisation domain-containing protein</fullName>
    </recommendedName>
</protein>
<dbReference type="PIRSF" id="PIRSF001235">
    <property type="entry name" value="Amidase_carbamoylase"/>
    <property type="match status" value="1"/>
</dbReference>
<dbReference type="SUPFAM" id="SSF55031">
    <property type="entry name" value="Bacterial exopeptidase dimerisation domain"/>
    <property type="match status" value="1"/>
</dbReference>
<evidence type="ECO:0000313" key="3">
    <source>
        <dbReference type="EMBL" id="KAJ9602290.1"/>
    </source>
</evidence>
<dbReference type="NCBIfam" id="TIGR01879">
    <property type="entry name" value="hydantase"/>
    <property type="match status" value="1"/>
</dbReference>
<evidence type="ECO:0000313" key="4">
    <source>
        <dbReference type="Proteomes" id="UP001172673"/>
    </source>
</evidence>
<reference evidence="3" key="1">
    <citation type="submission" date="2022-10" db="EMBL/GenBank/DDBJ databases">
        <title>Culturing micro-colonial fungi from biological soil crusts in the Mojave desert and describing Neophaeococcomyces mojavensis, and introducing the new genera and species Taxawa tesnikishii.</title>
        <authorList>
            <person name="Kurbessoian T."/>
            <person name="Stajich J.E."/>
        </authorList>
    </citation>
    <scope>NUCLEOTIDE SEQUENCE</scope>
    <source>
        <strain evidence="3">TK_41</strain>
    </source>
</reference>
<gene>
    <name evidence="3" type="ORF">H2200_013145</name>
</gene>
<dbReference type="PANTHER" id="PTHR32494">
    <property type="entry name" value="ALLANTOATE DEIMINASE-RELATED"/>
    <property type="match status" value="1"/>
</dbReference>
<keyword evidence="4" id="KW-1185">Reference proteome</keyword>
<dbReference type="EMBL" id="JAPDRK010000027">
    <property type="protein sequence ID" value="KAJ9602290.1"/>
    <property type="molecule type" value="Genomic_DNA"/>
</dbReference>
<dbReference type="GO" id="GO:0016813">
    <property type="term" value="F:hydrolase activity, acting on carbon-nitrogen (but not peptide) bonds, in linear amidines"/>
    <property type="evidence" value="ECO:0007669"/>
    <property type="project" value="InterPro"/>
</dbReference>
<dbReference type="Proteomes" id="UP001172673">
    <property type="component" value="Unassembled WGS sequence"/>
</dbReference>
<dbReference type="PANTHER" id="PTHR32494:SF5">
    <property type="entry name" value="ALLANTOATE AMIDOHYDROLASE"/>
    <property type="match status" value="1"/>
</dbReference>
<dbReference type="Pfam" id="PF01546">
    <property type="entry name" value="Peptidase_M20"/>
    <property type="match status" value="1"/>
</dbReference>
<sequence length="435" mass="46978">MSTCERDALSEASLPIRPPSHLRKYVRALATAADSSVPSYRVNEKRLWESVHDTAKWGATPDGGIRRLALTDLDKAIREWFVSTVKFLGCNTKVDEMGNIFATRPGKSSSLPPIGIGSHLDTQPAGGRYDGILGVLAGVEILRVLEENGHQTLAPLAIIDWTNEEGARFNTGMVSSGVWSGRYALDFAHALPAAEDKSKATTLKSELERIGFLGAMPASYKANPLSSHFELHIEQGPILEDEGKKVGIVTGVQSMGWLIVTVHGENQHSGTCPMARRACALTSAARMISRVEEIALAADGLSTVGVINSWPQSPATVPHKVVFSVDLSHHSSEVRERMIAETSEEFARIAQANKCTVEIEDIWNSPAVQFHPDCIGCVRDAAKSVAGENGVKEMVAGAGHDSVHTSDRVPTSMIFVPSKGGISHHPDEYTSSEQW</sequence>
<evidence type="ECO:0000256" key="2">
    <source>
        <dbReference type="ARBA" id="ARBA00022801"/>
    </source>
</evidence>
<comment type="caution">
    <text evidence="3">The sequence shown here is derived from an EMBL/GenBank/DDBJ whole genome shotgun (WGS) entry which is preliminary data.</text>
</comment>
<evidence type="ECO:0000256" key="1">
    <source>
        <dbReference type="ARBA" id="ARBA00006247"/>
    </source>
</evidence>
<organism evidence="3 4">
    <name type="scientific">Cladophialophora chaetospira</name>
    <dbReference type="NCBI Taxonomy" id="386627"/>
    <lineage>
        <taxon>Eukaryota</taxon>
        <taxon>Fungi</taxon>
        <taxon>Dikarya</taxon>
        <taxon>Ascomycota</taxon>
        <taxon>Pezizomycotina</taxon>
        <taxon>Eurotiomycetes</taxon>
        <taxon>Chaetothyriomycetidae</taxon>
        <taxon>Chaetothyriales</taxon>
        <taxon>Herpotrichiellaceae</taxon>
        <taxon>Cladophialophora</taxon>
    </lineage>
</organism>
<keyword evidence="2" id="KW-0378">Hydrolase</keyword>
<dbReference type="Gene3D" id="3.40.630.10">
    <property type="entry name" value="Zn peptidases"/>
    <property type="match status" value="1"/>
</dbReference>
<proteinExistence type="inferred from homology"/>
<dbReference type="Gene3D" id="3.30.70.360">
    <property type="match status" value="1"/>
</dbReference>
<name>A0AA38WW84_9EURO</name>
<dbReference type="InterPro" id="IPR010158">
    <property type="entry name" value="Amidase_Cbmase"/>
</dbReference>
<dbReference type="AlphaFoldDB" id="A0AA38WW84"/>
<comment type="similarity">
    <text evidence="1">Belongs to the peptidase M20A family.</text>
</comment>
<dbReference type="InterPro" id="IPR002933">
    <property type="entry name" value="Peptidase_M20"/>
</dbReference>
<evidence type="ECO:0008006" key="5">
    <source>
        <dbReference type="Google" id="ProtNLM"/>
    </source>
</evidence>
<dbReference type="SUPFAM" id="SSF53187">
    <property type="entry name" value="Zn-dependent exopeptidases"/>
    <property type="match status" value="1"/>
</dbReference>
<dbReference type="CDD" id="cd03884">
    <property type="entry name" value="M20_bAS"/>
    <property type="match status" value="1"/>
</dbReference>